<dbReference type="AlphaFoldDB" id="A0AAE3DR57"/>
<dbReference type="PANTHER" id="PTHR37816">
    <property type="entry name" value="YALI0E33011P"/>
    <property type="match status" value="1"/>
</dbReference>
<dbReference type="RefSeq" id="WP_227614530.1">
    <property type="nucleotide sequence ID" value="NZ_JAJEPR010000005.1"/>
</dbReference>
<comment type="caution">
    <text evidence="2">The sequence shown here is derived from an EMBL/GenBank/DDBJ whole genome shotgun (WGS) entry which is preliminary data.</text>
</comment>
<dbReference type="Proteomes" id="UP001197875">
    <property type="component" value="Unassembled WGS sequence"/>
</dbReference>
<organism evidence="2 3">
    <name type="scientific">Fusicatenibacter faecihominis</name>
    <dbReference type="NCBI Taxonomy" id="2881276"/>
    <lineage>
        <taxon>Bacteria</taxon>
        <taxon>Bacillati</taxon>
        <taxon>Bacillota</taxon>
        <taxon>Clostridia</taxon>
        <taxon>Lachnospirales</taxon>
        <taxon>Lachnospiraceae</taxon>
        <taxon>Fusicatenibacter</taxon>
    </lineage>
</organism>
<dbReference type="EC" id="2.3.1.-" evidence="2"/>
<feature type="domain" description="N-acetyltransferase" evidence="1">
    <location>
        <begin position="168"/>
        <end position="317"/>
    </location>
</feature>
<dbReference type="PANTHER" id="PTHR37816:SF2">
    <property type="entry name" value="DNA TOPOLOGY MODULATION PROTEIN FLAR-RELATED PROTEIN"/>
    <property type="match status" value="1"/>
</dbReference>
<dbReference type="EMBL" id="JAJEPR010000005">
    <property type="protein sequence ID" value="MCC2189092.1"/>
    <property type="molecule type" value="Genomic_DNA"/>
</dbReference>
<dbReference type="InterPro" id="IPR016181">
    <property type="entry name" value="Acyl_CoA_acyltransferase"/>
</dbReference>
<dbReference type="Gene3D" id="3.40.50.300">
    <property type="entry name" value="P-loop containing nucleotide triphosphate hydrolases"/>
    <property type="match status" value="1"/>
</dbReference>
<gene>
    <name evidence="2" type="ORF">LKD71_04515</name>
</gene>
<dbReference type="InterPro" id="IPR027417">
    <property type="entry name" value="P-loop_NTPase"/>
</dbReference>
<dbReference type="GO" id="GO:0016747">
    <property type="term" value="F:acyltransferase activity, transferring groups other than amino-acyl groups"/>
    <property type="evidence" value="ECO:0007669"/>
    <property type="project" value="InterPro"/>
</dbReference>
<evidence type="ECO:0000259" key="1">
    <source>
        <dbReference type="PROSITE" id="PS51186"/>
    </source>
</evidence>
<evidence type="ECO:0000313" key="3">
    <source>
        <dbReference type="Proteomes" id="UP001197875"/>
    </source>
</evidence>
<dbReference type="PROSITE" id="PS51186">
    <property type="entry name" value="GNAT"/>
    <property type="match status" value="1"/>
</dbReference>
<keyword evidence="2" id="KW-0808">Transferase</keyword>
<accession>A0AAE3DR57</accession>
<dbReference type="InterPro" id="IPR052922">
    <property type="entry name" value="Cytidylate_Kinase-2"/>
</dbReference>
<keyword evidence="3" id="KW-1185">Reference proteome</keyword>
<name>A0AAE3DR57_9FIRM</name>
<reference evidence="2 3" key="1">
    <citation type="submission" date="2021-10" db="EMBL/GenBank/DDBJ databases">
        <title>Anaerobic single-cell dispensing facilitates the cultivation of human gut bacteria.</title>
        <authorList>
            <person name="Afrizal A."/>
        </authorList>
    </citation>
    <scope>NUCLEOTIDE SEQUENCE [LARGE SCALE GENOMIC DNA]</scope>
    <source>
        <strain evidence="2 3">CLA-AA-H277</strain>
    </source>
</reference>
<protein>
    <submittedName>
        <fullName evidence="2">GNAT family N-acetyltransferase</fullName>
        <ecNumber evidence="2">2.3.1.-</ecNumber>
    </submittedName>
</protein>
<dbReference type="Gene3D" id="3.40.630.30">
    <property type="match status" value="1"/>
</dbReference>
<keyword evidence="2" id="KW-0012">Acyltransferase</keyword>
<proteinExistence type="predicted"/>
<evidence type="ECO:0000313" key="2">
    <source>
        <dbReference type="EMBL" id="MCC2189092.1"/>
    </source>
</evidence>
<sequence length="318" mass="36846">MEKFTGNKIIVLGCSGSGKSTFSRKLAARTGLPLIHLDNIWWRPDQTHITREEFDQKLNEILHDDFWIIDGNYSRTYEERIRACDAIIFLDYSEEVCMDGITRRVGQNRPDIPWTEQHLNPELVKFVHAFHETGRSQLLALIEKYSDKKALIFKTREEAGEWLSQTFLACHPTTEEEKYRINAWNYTGDYAIYNNPPYEEQKKRGFGFANPQNNFYSFYDGTSLVGFVNLSEEENEVFFGIGVNPDCCNHGYGQQMTRIACELSQTLFPGKPLYLEVRTWNTRAVRCYEKAGFCITGEPILQKTSLGEGLFYRMSRGE</sequence>
<dbReference type="Pfam" id="PF00583">
    <property type="entry name" value="Acetyltransf_1"/>
    <property type="match status" value="1"/>
</dbReference>
<dbReference type="SUPFAM" id="SSF55729">
    <property type="entry name" value="Acyl-CoA N-acyltransferases (Nat)"/>
    <property type="match status" value="1"/>
</dbReference>
<dbReference type="SUPFAM" id="SSF52540">
    <property type="entry name" value="P-loop containing nucleoside triphosphate hydrolases"/>
    <property type="match status" value="1"/>
</dbReference>
<dbReference type="InterPro" id="IPR000182">
    <property type="entry name" value="GNAT_dom"/>
</dbReference>